<evidence type="ECO:0000256" key="1">
    <source>
        <dbReference type="SAM" id="MobiDB-lite"/>
    </source>
</evidence>
<dbReference type="EC" id="4.2.99.18" evidence="2"/>
<dbReference type="EMBL" id="CADCUK010000096">
    <property type="protein sequence ID" value="CAA9372362.1"/>
    <property type="molecule type" value="Genomic_DNA"/>
</dbReference>
<feature type="compositionally biased region" description="Pro residues" evidence="1">
    <location>
        <begin position="164"/>
        <end position="179"/>
    </location>
</feature>
<keyword evidence="2" id="KW-0378">Hydrolase</keyword>
<keyword evidence="2" id="KW-0255">Endonuclease</keyword>
<feature type="compositionally biased region" description="Basic residues" evidence="1">
    <location>
        <begin position="113"/>
        <end position="129"/>
    </location>
</feature>
<feature type="compositionally biased region" description="Low complexity" evidence="1">
    <location>
        <begin position="77"/>
        <end position="96"/>
    </location>
</feature>
<dbReference type="AlphaFoldDB" id="A0A6J4N024"/>
<organism evidence="2">
    <name type="scientific">uncultured Nocardioidaceae bacterium</name>
    <dbReference type="NCBI Taxonomy" id="253824"/>
    <lineage>
        <taxon>Bacteria</taxon>
        <taxon>Bacillati</taxon>
        <taxon>Actinomycetota</taxon>
        <taxon>Actinomycetes</taxon>
        <taxon>Propionibacteriales</taxon>
        <taxon>Nocardioidaceae</taxon>
        <taxon>environmental samples</taxon>
    </lineage>
</organism>
<sequence>ARRDLSRRPLRARFHQSVPAARRDGAERPDDRQAGEHSDAHPLRGVPGRDRARLGGPGEGRADHPADRVLPRQDRLGAQAVAGPGGAVRRTGARSARGPRHAARRRAEDRQRGPGRRLRGPGDHRRHPLRPAGPPVRVDGRERPGEGRARGRRDLSQEGLDAAEPPPDLARPPDLPRPQPGVRCVPGRPPLPGVRRGADRSGEGGEAGADRGAGV</sequence>
<feature type="compositionally biased region" description="Basic and acidic residues" evidence="1">
    <location>
        <begin position="60"/>
        <end position="75"/>
    </location>
</feature>
<feature type="compositionally biased region" description="Basic and acidic residues" evidence="1">
    <location>
        <begin position="21"/>
        <end position="53"/>
    </location>
</feature>
<name>A0A6J4N024_9ACTN</name>
<dbReference type="GO" id="GO:0140078">
    <property type="term" value="F:class I DNA-(apurinic or apyrimidinic site) endonuclease activity"/>
    <property type="evidence" value="ECO:0007669"/>
    <property type="project" value="UniProtKB-EC"/>
</dbReference>
<feature type="compositionally biased region" description="Gly residues" evidence="1">
    <location>
        <begin position="204"/>
        <end position="215"/>
    </location>
</feature>
<reference evidence="2" key="1">
    <citation type="submission" date="2020-02" db="EMBL/GenBank/DDBJ databases">
        <authorList>
            <person name="Meier V. D."/>
        </authorList>
    </citation>
    <scope>NUCLEOTIDE SEQUENCE</scope>
    <source>
        <strain evidence="2">AVDCRST_MAG47</strain>
    </source>
</reference>
<feature type="non-terminal residue" evidence="2">
    <location>
        <position position="1"/>
    </location>
</feature>
<feature type="compositionally biased region" description="Basic and acidic residues" evidence="1">
    <location>
        <begin position="138"/>
        <end position="156"/>
    </location>
</feature>
<feature type="region of interest" description="Disordered" evidence="1">
    <location>
        <begin position="1"/>
        <end position="215"/>
    </location>
</feature>
<evidence type="ECO:0000313" key="2">
    <source>
        <dbReference type="EMBL" id="CAA9372362.1"/>
    </source>
</evidence>
<keyword evidence="2" id="KW-0456">Lyase</keyword>
<proteinExistence type="predicted"/>
<accession>A0A6J4N024</accession>
<feature type="non-terminal residue" evidence="2">
    <location>
        <position position="215"/>
    </location>
</feature>
<keyword evidence="2" id="KW-0540">Nuclease</keyword>
<protein>
    <submittedName>
        <fullName evidence="2">Endonuclease III</fullName>
        <ecNumber evidence="2">4.2.99.18</ecNumber>
    </submittedName>
</protein>
<gene>
    <name evidence="2" type="ORF">AVDCRST_MAG47-1354</name>
</gene>